<dbReference type="Proteomes" id="UP000239936">
    <property type="component" value="Unassembled WGS sequence"/>
</dbReference>
<comment type="caution">
    <text evidence="2">The sequence shown here is derived from an EMBL/GenBank/DDBJ whole genome shotgun (WGS) entry which is preliminary data.</text>
</comment>
<dbReference type="Gene3D" id="3.40.50.1390">
    <property type="entry name" value="Resolvase, N-terminal catalytic domain"/>
    <property type="match status" value="1"/>
</dbReference>
<keyword evidence="2" id="KW-0614">Plasmid</keyword>
<protein>
    <recommendedName>
        <fullName evidence="1">Resolvase/invertase-type recombinase catalytic domain-containing protein</fullName>
    </recommendedName>
</protein>
<dbReference type="InterPro" id="IPR006119">
    <property type="entry name" value="Resolv_N"/>
</dbReference>
<dbReference type="AlphaFoldDB" id="A0A2S7XTY7"/>
<dbReference type="PROSITE" id="PS51736">
    <property type="entry name" value="RECOMBINASES_3"/>
    <property type="match status" value="1"/>
</dbReference>
<reference evidence="2 3" key="1">
    <citation type="submission" date="2018-01" db="EMBL/GenBank/DDBJ databases">
        <title>The complete genome sequence of Chromatium okenii LaCa, a purple sulfur bacterium with a turbulent life.</title>
        <authorList>
            <person name="Luedin S.M."/>
            <person name="Liechti N."/>
            <person name="Storelli N."/>
            <person name="Danza F."/>
            <person name="Wittwer M."/>
            <person name="Pothier J.F."/>
            <person name="Tonolla M.A."/>
        </authorList>
    </citation>
    <scope>NUCLEOTIDE SEQUENCE [LARGE SCALE GENOMIC DNA]</scope>
    <source>
        <strain evidence="2 3">LaCa</strain>
        <plasmid evidence="2">pCok386</plasmid>
    </source>
</reference>
<keyword evidence="3" id="KW-1185">Reference proteome</keyword>
<organism evidence="2 3">
    <name type="scientific">Chromatium okenii</name>
    <dbReference type="NCBI Taxonomy" id="61644"/>
    <lineage>
        <taxon>Bacteria</taxon>
        <taxon>Pseudomonadati</taxon>
        <taxon>Pseudomonadota</taxon>
        <taxon>Gammaproteobacteria</taxon>
        <taxon>Chromatiales</taxon>
        <taxon>Chromatiaceae</taxon>
        <taxon>Chromatium</taxon>
    </lineage>
</organism>
<dbReference type="RefSeq" id="WP_105073113.1">
    <property type="nucleotide sequence ID" value="NZ_PPGH01000027.1"/>
</dbReference>
<dbReference type="GO" id="GO:0003677">
    <property type="term" value="F:DNA binding"/>
    <property type="evidence" value="ECO:0007669"/>
    <property type="project" value="InterPro"/>
</dbReference>
<dbReference type="EMBL" id="PPGH01000027">
    <property type="protein sequence ID" value="PQJ96862.1"/>
    <property type="molecule type" value="Genomic_DNA"/>
</dbReference>
<dbReference type="InterPro" id="IPR036162">
    <property type="entry name" value="Resolvase-like_N_sf"/>
</dbReference>
<name>A0A2S7XTY7_9GAMM</name>
<gene>
    <name evidence="2" type="ORF">CXB77_05460</name>
</gene>
<evidence type="ECO:0000313" key="2">
    <source>
        <dbReference type="EMBL" id="PQJ96862.1"/>
    </source>
</evidence>
<dbReference type="SUPFAM" id="SSF53041">
    <property type="entry name" value="Resolvase-like"/>
    <property type="match status" value="1"/>
</dbReference>
<feature type="domain" description="Resolvase/invertase-type recombinase catalytic" evidence="1">
    <location>
        <begin position="4"/>
        <end position="55"/>
    </location>
</feature>
<proteinExistence type="predicted"/>
<sequence length="55" mass="6080">MPTKTIAYLRTSTGWQEFGIDAQLDQCRAFTDKIDAVFSDEGISGMCPFISVPGY</sequence>
<geneLocation type="plasmid" evidence="2">
    <name>pCok386</name>
</geneLocation>
<evidence type="ECO:0000259" key="1">
    <source>
        <dbReference type="PROSITE" id="PS51736"/>
    </source>
</evidence>
<accession>A0A2S7XTY7</accession>
<evidence type="ECO:0000313" key="3">
    <source>
        <dbReference type="Proteomes" id="UP000239936"/>
    </source>
</evidence>
<dbReference type="GO" id="GO:0000150">
    <property type="term" value="F:DNA strand exchange activity"/>
    <property type="evidence" value="ECO:0007669"/>
    <property type="project" value="InterPro"/>
</dbReference>
<dbReference type="Pfam" id="PF00239">
    <property type="entry name" value="Resolvase"/>
    <property type="match status" value="1"/>
</dbReference>